<evidence type="ECO:0000313" key="2">
    <source>
        <dbReference type="EMBL" id="MQL95721.1"/>
    </source>
</evidence>
<proteinExistence type="predicted"/>
<feature type="compositionally biased region" description="Low complexity" evidence="1">
    <location>
        <begin position="422"/>
        <end position="440"/>
    </location>
</feature>
<accession>A0A843VGC8</accession>
<name>A0A843VGC8_COLES</name>
<dbReference type="AlphaFoldDB" id="A0A843VGC8"/>
<organism evidence="2 3">
    <name type="scientific">Colocasia esculenta</name>
    <name type="common">Wild taro</name>
    <name type="synonym">Arum esculentum</name>
    <dbReference type="NCBI Taxonomy" id="4460"/>
    <lineage>
        <taxon>Eukaryota</taxon>
        <taxon>Viridiplantae</taxon>
        <taxon>Streptophyta</taxon>
        <taxon>Embryophyta</taxon>
        <taxon>Tracheophyta</taxon>
        <taxon>Spermatophyta</taxon>
        <taxon>Magnoliopsida</taxon>
        <taxon>Liliopsida</taxon>
        <taxon>Araceae</taxon>
        <taxon>Aroideae</taxon>
        <taxon>Colocasieae</taxon>
        <taxon>Colocasia</taxon>
    </lineage>
</organism>
<evidence type="ECO:0000256" key="1">
    <source>
        <dbReference type="SAM" id="MobiDB-lite"/>
    </source>
</evidence>
<protein>
    <submittedName>
        <fullName evidence="2">Uncharacterized protein</fullName>
    </submittedName>
</protein>
<comment type="caution">
    <text evidence="2">The sequence shown here is derived from an EMBL/GenBank/DDBJ whole genome shotgun (WGS) entry which is preliminary data.</text>
</comment>
<evidence type="ECO:0000313" key="3">
    <source>
        <dbReference type="Proteomes" id="UP000652761"/>
    </source>
</evidence>
<feature type="compositionally biased region" description="Polar residues" evidence="1">
    <location>
        <begin position="385"/>
        <end position="398"/>
    </location>
</feature>
<feature type="compositionally biased region" description="Polar residues" evidence="1">
    <location>
        <begin position="300"/>
        <end position="311"/>
    </location>
</feature>
<sequence>MSPKTEADGTLTSMVKGTQIRITRDLLASLFEVSTTGYSGVHSVDTQVKGLGIIGPDFRLKDGKLDINRLIGDVSEKMGQAIRSRNLRKSGFSTVNGVWSKTGAVEGEAIIGEAQEDLEPVAEAAAVVKPEEAAIDQVVPAAAVTAAAEEEASSRIEDIPPDFIEPFGQSPDDHLPSSQVDTLLRNALDSISQEEQVASESLVAESVAEGHTEEMVIEEAPSQQEHVSVQVDAVMEDAPIEGQHSVAEDIQGESVVASGHTEVPSEDLPIQSEVAAAAQPNVPMEIVAEEEEVSVEKGSETQGEGNENPPENQFREGETASSSDSEDDDGDLQAPVDQGREKGKEVPLLAKIPYQRSRIGAQAPPPPPAQPSKGNEEEVARPSGPSDQESGPSGSEIISQAAAVESGPSEPEIVSPEAAVESGPSGPSDQGSGPSGPVGSEQILAEEAAVSLEPPAPSPT</sequence>
<keyword evidence="3" id="KW-1185">Reference proteome</keyword>
<feature type="region of interest" description="Disordered" evidence="1">
    <location>
        <begin position="279"/>
        <end position="460"/>
    </location>
</feature>
<reference evidence="2" key="1">
    <citation type="submission" date="2017-07" db="EMBL/GenBank/DDBJ databases">
        <title>Taro Niue Genome Assembly and Annotation.</title>
        <authorList>
            <person name="Atibalentja N."/>
            <person name="Keating K."/>
            <person name="Fields C.J."/>
        </authorList>
    </citation>
    <scope>NUCLEOTIDE SEQUENCE</scope>
    <source>
        <strain evidence="2">Niue_2</strain>
        <tissue evidence="2">Leaf</tissue>
    </source>
</reference>
<dbReference type="Proteomes" id="UP000652761">
    <property type="component" value="Unassembled WGS sequence"/>
</dbReference>
<gene>
    <name evidence="2" type="ORF">Taro_028389</name>
</gene>
<dbReference type="EMBL" id="NMUH01001826">
    <property type="protein sequence ID" value="MQL95721.1"/>
    <property type="molecule type" value="Genomic_DNA"/>
</dbReference>